<evidence type="ECO:0000313" key="3">
    <source>
        <dbReference type="EMBL" id="RLN67598.1"/>
    </source>
</evidence>
<dbReference type="OrthoDB" id="552574at2759"/>
<name>A0A3F2RRC6_9STRA</name>
<organism evidence="2 4">
    <name type="scientific">Phytophthora kernoviae</name>
    <dbReference type="NCBI Taxonomy" id="325452"/>
    <lineage>
        <taxon>Eukaryota</taxon>
        <taxon>Sar</taxon>
        <taxon>Stramenopiles</taxon>
        <taxon>Oomycota</taxon>
        <taxon>Peronosporomycetes</taxon>
        <taxon>Peronosporales</taxon>
        <taxon>Peronosporaceae</taxon>
        <taxon>Phytophthora</taxon>
    </lineage>
</organism>
<evidence type="ECO:0000313" key="4">
    <source>
        <dbReference type="Proteomes" id="UP000277300"/>
    </source>
</evidence>
<sequence>MSWIHREAHQKDEQLQKLKEQVETAQRCEQQQLAELTNISGSAVVSRSDHQAASQRFTLLASKYKELDREYQTTKQQLTDAHRSLTSYDELESRHAKLQEAHIVQASLVQRLQRDKQHTIALKKAVRMQEKVIRQFEQAVAQQSTEVPERSVPDQHASEAEHQVLEQQLQTNAREAAIEMNALRMHILELEMAESRRSDK</sequence>
<comment type="caution">
    <text evidence="2">The sequence shown here is derived from an EMBL/GenBank/DDBJ whole genome shotgun (WGS) entry which is preliminary data.</text>
</comment>
<evidence type="ECO:0000313" key="5">
    <source>
        <dbReference type="Proteomes" id="UP000284657"/>
    </source>
</evidence>
<gene>
    <name evidence="3" type="ORF">BBJ29_001975</name>
    <name evidence="2" type="ORF">BBP00_00004563</name>
</gene>
<protein>
    <submittedName>
        <fullName evidence="2">Uncharacterized protein</fullName>
    </submittedName>
</protein>
<feature type="coiled-coil region" evidence="1">
    <location>
        <begin position="8"/>
        <end position="35"/>
    </location>
</feature>
<dbReference type="Proteomes" id="UP000277300">
    <property type="component" value="Unassembled WGS sequence"/>
</dbReference>
<proteinExistence type="predicted"/>
<reference evidence="4 5" key="1">
    <citation type="submission" date="2018-07" db="EMBL/GenBank/DDBJ databases">
        <title>Genome sequencing of oomycete isolates from Chile give support for New Zealand origin for Phytophthora kernoviae and make available the first Nothophytophthora sp. genome.</title>
        <authorList>
            <person name="Studholme D.J."/>
            <person name="Sanfuentes E."/>
            <person name="Panda P."/>
            <person name="Hill R."/>
            <person name="Sambles C."/>
            <person name="Grant M."/>
            <person name="Williams N.M."/>
            <person name="Mcdougal R.L."/>
        </authorList>
    </citation>
    <scope>NUCLEOTIDE SEQUENCE [LARGE SCALE GENOMIC DNA]</scope>
    <source>
        <strain evidence="2">Chile6</strain>
        <strain evidence="3">Chile7</strain>
    </source>
</reference>
<dbReference type="EMBL" id="MBDO02000113">
    <property type="protein sequence ID" value="RLN62756.1"/>
    <property type="molecule type" value="Genomic_DNA"/>
</dbReference>
<dbReference type="EMBL" id="MBAD02000446">
    <property type="protein sequence ID" value="RLN67598.1"/>
    <property type="molecule type" value="Genomic_DNA"/>
</dbReference>
<dbReference type="AlphaFoldDB" id="A0A3F2RRC6"/>
<evidence type="ECO:0000313" key="2">
    <source>
        <dbReference type="EMBL" id="RLN62756.1"/>
    </source>
</evidence>
<dbReference type="Proteomes" id="UP000284657">
    <property type="component" value="Unassembled WGS sequence"/>
</dbReference>
<keyword evidence="1" id="KW-0175">Coiled coil</keyword>
<evidence type="ECO:0000256" key="1">
    <source>
        <dbReference type="SAM" id="Coils"/>
    </source>
</evidence>
<accession>A0A3F2RRC6</accession>